<dbReference type="PROSITE" id="PS51294">
    <property type="entry name" value="HTH_MYB"/>
    <property type="match status" value="1"/>
</dbReference>
<dbReference type="FunFam" id="1.10.10.60:FF:000002">
    <property type="entry name" value="Myb family transcription factor"/>
    <property type="match status" value="1"/>
</dbReference>
<dbReference type="Proteomes" id="UP000012960">
    <property type="component" value="Unplaced"/>
</dbReference>
<evidence type="ECO:0000256" key="3">
    <source>
        <dbReference type="ARBA" id="ARBA00023163"/>
    </source>
</evidence>
<keyword evidence="1" id="KW-0805">Transcription regulation</keyword>
<feature type="compositionally biased region" description="Low complexity" evidence="5">
    <location>
        <begin position="1"/>
        <end position="10"/>
    </location>
</feature>
<evidence type="ECO:0000256" key="5">
    <source>
        <dbReference type="SAM" id="MobiDB-lite"/>
    </source>
</evidence>
<reference evidence="7" key="1">
    <citation type="submission" date="2021-03" db="EMBL/GenBank/DDBJ databases">
        <authorList>
            <consortium name="Genoscope - CEA"/>
            <person name="William W."/>
        </authorList>
    </citation>
    <scope>NUCLEOTIDE SEQUENCE</scope>
    <source>
        <strain evidence="7">Doubled-haploid Pahang</strain>
    </source>
</reference>
<keyword evidence="4" id="KW-0539">Nucleus</keyword>
<dbReference type="PANTHER" id="PTHR31314:SF128">
    <property type="entry name" value="OS11G0106100 PROTEIN"/>
    <property type="match status" value="1"/>
</dbReference>
<feature type="compositionally biased region" description="Polar residues" evidence="5">
    <location>
        <begin position="391"/>
        <end position="409"/>
    </location>
</feature>
<feature type="compositionally biased region" description="Acidic residues" evidence="5">
    <location>
        <begin position="51"/>
        <end position="60"/>
    </location>
</feature>
<dbReference type="PANTHER" id="PTHR31314">
    <property type="entry name" value="MYB FAMILY TRANSCRIPTION FACTOR PHL7-LIKE"/>
    <property type="match status" value="1"/>
</dbReference>
<feature type="region of interest" description="Disordered" evidence="5">
    <location>
        <begin position="364"/>
        <end position="423"/>
    </location>
</feature>
<dbReference type="Gene3D" id="1.10.10.60">
    <property type="entry name" value="Homeodomain-like"/>
    <property type="match status" value="1"/>
</dbReference>
<dbReference type="NCBIfam" id="TIGR01557">
    <property type="entry name" value="myb_SHAQKYF"/>
    <property type="match status" value="1"/>
</dbReference>
<evidence type="ECO:0000313" key="7">
    <source>
        <dbReference type="EMBL" id="CAG1856075.1"/>
    </source>
</evidence>
<reference evidence="8" key="2">
    <citation type="submission" date="2021-05" db="UniProtKB">
        <authorList>
            <consortium name="EnsemblPlants"/>
        </authorList>
    </citation>
    <scope>IDENTIFICATION</scope>
    <source>
        <strain evidence="8">subsp. malaccensis</strain>
    </source>
</reference>
<evidence type="ECO:0000259" key="6">
    <source>
        <dbReference type="PROSITE" id="PS51294"/>
    </source>
</evidence>
<dbReference type="Gramene" id="Ma07_t09200.2">
    <property type="protein sequence ID" value="Ma07_p09200.2"/>
    <property type="gene ID" value="Ma07_g09200"/>
</dbReference>
<keyword evidence="2" id="KW-0238">DNA-binding</keyword>
<dbReference type="InterPro" id="IPR046955">
    <property type="entry name" value="PHR1-like"/>
</dbReference>
<feature type="domain" description="HTH myb-type" evidence="6">
    <location>
        <begin position="111"/>
        <end position="171"/>
    </location>
</feature>
<evidence type="ECO:0000256" key="2">
    <source>
        <dbReference type="ARBA" id="ARBA00023125"/>
    </source>
</evidence>
<dbReference type="OrthoDB" id="551907at2759"/>
<gene>
    <name evidence="7" type="ORF">GSMUA_45630.1</name>
</gene>
<proteinExistence type="predicted"/>
<dbReference type="InterPro" id="IPR009057">
    <property type="entry name" value="Homeodomain-like_sf"/>
</dbReference>
<feature type="compositionally biased region" description="Gly residues" evidence="5">
    <location>
        <begin position="370"/>
        <end position="380"/>
    </location>
</feature>
<dbReference type="AlphaFoldDB" id="A0A804JTW3"/>
<evidence type="ECO:0000313" key="8">
    <source>
        <dbReference type="EnsemblPlants" id="Ma07_p09200.2"/>
    </source>
</evidence>
<protein>
    <submittedName>
        <fullName evidence="7">(wild Malaysian banana) hypothetical protein</fullName>
    </submittedName>
</protein>
<feature type="region of interest" description="Disordered" evidence="5">
    <location>
        <begin position="1"/>
        <end position="104"/>
    </location>
</feature>
<feature type="compositionally biased region" description="Low complexity" evidence="5">
    <location>
        <begin position="71"/>
        <end position="86"/>
    </location>
</feature>
<dbReference type="GO" id="GO:0003700">
    <property type="term" value="F:DNA-binding transcription factor activity"/>
    <property type="evidence" value="ECO:0007669"/>
    <property type="project" value="InterPro"/>
</dbReference>
<dbReference type="InParanoid" id="A0A804JTW3"/>
<dbReference type="Pfam" id="PF00249">
    <property type="entry name" value="Myb_DNA-binding"/>
    <property type="match status" value="1"/>
</dbReference>
<dbReference type="SUPFAM" id="SSF46689">
    <property type="entry name" value="Homeodomain-like"/>
    <property type="match status" value="1"/>
</dbReference>
<dbReference type="EnsemblPlants" id="Ma07_t09200.2">
    <property type="protein sequence ID" value="Ma07_p09200.2"/>
    <property type="gene ID" value="Ma07_g09200"/>
</dbReference>
<dbReference type="InterPro" id="IPR001005">
    <property type="entry name" value="SANT/Myb"/>
</dbReference>
<evidence type="ECO:0000256" key="1">
    <source>
        <dbReference type="ARBA" id="ARBA00023015"/>
    </source>
</evidence>
<evidence type="ECO:0000313" key="9">
    <source>
        <dbReference type="Proteomes" id="UP000012960"/>
    </source>
</evidence>
<keyword evidence="9" id="KW-1185">Reference proteome</keyword>
<dbReference type="GO" id="GO:0003677">
    <property type="term" value="F:DNA binding"/>
    <property type="evidence" value="ECO:0007669"/>
    <property type="project" value="UniProtKB-KW"/>
</dbReference>
<dbReference type="EMBL" id="HG996473">
    <property type="protein sequence ID" value="CAG1856075.1"/>
    <property type="molecule type" value="Genomic_DNA"/>
</dbReference>
<feature type="compositionally biased region" description="Basic and acidic residues" evidence="5">
    <location>
        <begin position="15"/>
        <end position="24"/>
    </location>
</feature>
<evidence type="ECO:0000256" key="4">
    <source>
        <dbReference type="ARBA" id="ARBA00023242"/>
    </source>
</evidence>
<dbReference type="InterPro" id="IPR006447">
    <property type="entry name" value="Myb_dom_plants"/>
</dbReference>
<sequence length="423" mass="46096">MAEAVEAAAVDVCGDEEKSEERSTRSCRSATHKRRLDELDLNEGVGSDGGSGDDDDDDDGGSVTEVAGGASSSNNSSSSNNDSGSNCDTKSGSPAEGVDQIRMPTVRQYNRSKLPRLRWTPDLHISFVHAVDRLGGPDRATPKLVLQVMNVRGLNIAHVKSHLQMYRSKKLDNAWQDKSPFFSAVSPMDAYLRRGLHEMSYQRTAASSYQSSGMENSGYFQWSPQETDRFYSLMQRLKPFDLKTGNYGRSQDQGLFFGEDGKPSSSQLFDARNPRSRHHYLQGIMEGSRSGKFDGIGSSSLRPFSTSTAPVPGWKNSSNSYSLKDNMSSLHDPIIVDDRLEEPEEMRGKVEPKAIVDLQLSLGRNPVDGGANGKMSGGAEEGVSLLSLSLTPPTAMQQEEEGSSTQLQMKSLERGSSKMASLG</sequence>
<dbReference type="InterPro" id="IPR017930">
    <property type="entry name" value="Myb_dom"/>
</dbReference>
<organism evidence="8 9">
    <name type="scientific">Musa acuminata subsp. malaccensis</name>
    <name type="common">Wild banana</name>
    <name type="synonym">Musa malaccensis</name>
    <dbReference type="NCBI Taxonomy" id="214687"/>
    <lineage>
        <taxon>Eukaryota</taxon>
        <taxon>Viridiplantae</taxon>
        <taxon>Streptophyta</taxon>
        <taxon>Embryophyta</taxon>
        <taxon>Tracheophyta</taxon>
        <taxon>Spermatophyta</taxon>
        <taxon>Magnoliopsida</taxon>
        <taxon>Liliopsida</taxon>
        <taxon>Zingiberales</taxon>
        <taxon>Musaceae</taxon>
        <taxon>Musa</taxon>
    </lineage>
</organism>
<keyword evidence="3" id="KW-0804">Transcription</keyword>
<name>A0A804JTW3_MUSAM</name>
<accession>A0A804JTW3</accession>